<evidence type="ECO:0000256" key="1">
    <source>
        <dbReference type="ARBA" id="ARBA00001966"/>
    </source>
</evidence>
<dbReference type="PANTHER" id="PTHR43524">
    <property type="entry name" value="RADICAL SAM SUPERFAMILY PROTEIN"/>
    <property type="match status" value="1"/>
</dbReference>
<dbReference type="Pfam" id="PF04055">
    <property type="entry name" value="Radical_SAM"/>
    <property type="match status" value="1"/>
</dbReference>
<keyword evidence="4" id="KW-0408">Iron</keyword>
<evidence type="ECO:0000256" key="2">
    <source>
        <dbReference type="ARBA" id="ARBA00022691"/>
    </source>
</evidence>
<dbReference type="SUPFAM" id="SSF102114">
    <property type="entry name" value="Radical SAM enzymes"/>
    <property type="match status" value="1"/>
</dbReference>
<dbReference type="InterPro" id="IPR013785">
    <property type="entry name" value="Aldolase_TIM"/>
</dbReference>
<dbReference type="SFLD" id="SFLDS00029">
    <property type="entry name" value="Radical_SAM"/>
    <property type="match status" value="1"/>
</dbReference>
<dbReference type="GO" id="GO:0051536">
    <property type="term" value="F:iron-sulfur cluster binding"/>
    <property type="evidence" value="ECO:0007669"/>
    <property type="project" value="UniProtKB-KW"/>
</dbReference>
<keyword evidence="5" id="KW-0411">Iron-sulfur</keyword>
<keyword evidence="3" id="KW-0479">Metal-binding</keyword>
<organism evidence="7">
    <name type="scientific">Candidatus Kentrum sp. DK</name>
    <dbReference type="NCBI Taxonomy" id="2126562"/>
    <lineage>
        <taxon>Bacteria</taxon>
        <taxon>Pseudomonadati</taxon>
        <taxon>Pseudomonadota</taxon>
        <taxon>Gammaproteobacteria</taxon>
        <taxon>Candidatus Kentrum</taxon>
    </lineage>
</organism>
<keyword evidence="2" id="KW-0949">S-adenosyl-L-methionine</keyword>
<evidence type="ECO:0000256" key="4">
    <source>
        <dbReference type="ARBA" id="ARBA00023004"/>
    </source>
</evidence>
<comment type="cofactor">
    <cofactor evidence="1">
        <name>[4Fe-4S] cluster</name>
        <dbReference type="ChEBI" id="CHEBI:49883"/>
    </cofactor>
</comment>
<dbReference type="InterPro" id="IPR058240">
    <property type="entry name" value="rSAM_sf"/>
</dbReference>
<dbReference type="PANTHER" id="PTHR43524:SF1">
    <property type="entry name" value="RADICAL SAM SUPERFAMILY PROTEIN"/>
    <property type="match status" value="1"/>
</dbReference>
<reference evidence="7" key="1">
    <citation type="submission" date="2019-02" db="EMBL/GenBank/DDBJ databases">
        <authorList>
            <person name="Gruber-Vodicka R. H."/>
            <person name="Seah K. B. B."/>
        </authorList>
    </citation>
    <scope>NUCLEOTIDE SEQUENCE</scope>
    <source>
        <strain evidence="7">BECK_DK161</strain>
    </source>
</reference>
<proteinExistence type="predicted"/>
<protein>
    <submittedName>
        <fullName evidence="7">4Fe-4S single cluster domain-containing protein</fullName>
    </submittedName>
</protein>
<feature type="domain" description="Radical SAM core" evidence="6">
    <location>
        <begin position="157"/>
        <end position="296"/>
    </location>
</feature>
<evidence type="ECO:0000256" key="3">
    <source>
        <dbReference type="ARBA" id="ARBA00022723"/>
    </source>
</evidence>
<dbReference type="GO" id="GO:0046872">
    <property type="term" value="F:metal ion binding"/>
    <property type="evidence" value="ECO:0007669"/>
    <property type="project" value="UniProtKB-KW"/>
</dbReference>
<evidence type="ECO:0000313" key="7">
    <source>
        <dbReference type="EMBL" id="VFJ68924.1"/>
    </source>
</evidence>
<evidence type="ECO:0000256" key="5">
    <source>
        <dbReference type="ARBA" id="ARBA00023014"/>
    </source>
</evidence>
<sequence length="305" mass="34773">MYTRDIPIKPRIRFAKFALFILSKKAFLFFLIRLIGLKKVWSKWPKNLDGNADFPRRRIALLINIFLPGRGEFDTQRSKIKMNPLGKEEVKSKVNEVSYGLGNGVPFAPRSLISHIRETSIYRKNKEYWFEFIIFTLQSIVKREQIKRRVLGITVDVTNRCNRACSHCFANSGMADLTEPVDFQVLLKALEDTIEKLGCTFFSILGGEPFMEEERIFGILKKFPYTFTQIYSNGSLISSRLISKLERHPNAGVLISIEGDEELTDEIRGNGAYKLAIRALELLKSSSVIWAHFLVGGGRPVACDA</sequence>
<accession>A0A450TMG9</accession>
<dbReference type="GO" id="GO:0003824">
    <property type="term" value="F:catalytic activity"/>
    <property type="evidence" value="ECO:0007669"/>
    <property type="project" value="InterPro"/>
</dbReference>
<dbReference type="Gene3D" id="3.20.20.70">
    <property type="entry name" value="Aldolase class I"/>
    <property type="match status" value="1"/>
</dbReference>
<dbReference type="CDD" id="cd01335">
    <property type="entry name" value="Radical_SAM"/>
    <property type="match status" value="1"/>
</dbReference>
<name>A0A450TMG9_9GAMM</name>
<dbReference type="EMBL" id="CAADEY010000199">
    <property type="protein sequence ID" value="VFJ68924.1"/>
    <property type="molecule type" value="Genomic_DNA"/>
</dbReference>
<dbReference type="SFLD" id="SFLDG01067">
    <property type="entry name" value="SPASM/twitch_domain_containing"/>
    <property type="match status" value="1"/>
</dbReference>
<dbReference type="InterPro" id="IPR007197">
    <property type="entry name" value="rSAM"/>
</dbReference>
<gene>
    <name evidence="7" type="ORF">BECKDK2373C_GA0170839_11991</name>
</gene>
<dbReference type="AlphaFoldDB" id="A0A450TMG9"/>
<evidence type="ECO:0000259" key="6">
    <source>
        <dbReference type="Pfam" id="PF04055"/>
    </source>
</evidence>